<keyword evidence="3" id="KW-0520">NAD</keyword>
<dbReference type="AlphaFoldDB" id="A0A7N2MED0"/>
<dbReference type="InterPro" id="IPR050223">
    <property type="entry name" value="D-isomer_2-hydroxyacid_DH"/>
</dbReference>
<dbReference type="Proteomes" id="UP000594261">
    <property type="component" value="Chromosome 8"/>
</dbReference>
<keyword evidence="2 5" id="KW-0560">Oxidoreductase</keyword>
<dbReference type="Gene3D" id="3.40.50.720">
    <property type="entry name" value="NAD(P)-binding Rossmann-like Domain"/>
    <property type="match status" value="2"/>
</dbReference>
<dbReference type="InterPro" id="IPR006140">
    <property type="entry name" value="D-isomer_DH_NAD-bd"/>
</dbReference>
<dbReference type="GO" id="GO:0051287">
    <property type="term" value="F:NAD binding"/>
    <property type="evidence" value="ECO:0007669"/>
    <property type="project" value="InterPro"/>
</dbReference>
<dbReference type="EMBL" id="LRBV02000008">
    <property type="status" value="NOT_ANNOTATED_CDS"/>
    <property type="molecule type" value="Genomic_DNA"/>
</dbReference>
<dbReference type="GeneID" id="115954769"/>
<evidence type="ECO:0000313" key="8">
    <source>
        <dbReference type="EnsemblPlants" id="QL08p051313:mrna"/>
    </source>
</evidence>
<dbReference type="Pfam" id="PF00389">
    <property type="entry name" value="2-Hacid_dh"/>
    <property type="match status" value="1"/>
</dbReference>
<dbReference type="OrthoDB" id="298012at2759"/>
<evidence type="ECO:0000256" key="3">
    <source>
        <dbReference type="ARBA" id="ARBA00023027"/>
    </source>
</evidence>
<gene>
    <name evidence="8" type="primary">LOC115954769</name>
</gene>
<dbReference type="KEGG" id="qlo:115954769"/>
<dbReference type="PANTHER" id="PTHR10996">
    <property type="entry name" value="2-HYDROXYACID DEHYDROGENASE-RELATED"/>
    <property type="match status" value="1"/>
</dbReference>
<protein>
    <recommendedName>
        <fullName evidence="4">glyoxylate reductase (NADP(+))</fullName>
        <ecNumber evidence="4">1.1.1.79</ecNumber>
    </recommendedName>
</protein>
<dbReference type="GO" id="GO:0005829">
    <property type="term" value="C:cytosol"/>
    <property type="evidence" value="ECO:0007669"/>
    <property type="project" value="TreeGrafter"/>
</dbReference>
<dbReference type="FunCoup" id="A0A7N2MED0">
    <property type="interactions" value="1533"/>
</dbReference>
<dbReference type="InParanoid" id="A0A7N2MED0"/>
<dbReference type="SUPFAM" id="SSF52283">
    <property type="entry name" value="Formate/glycerate dehydrogenase catalytic domain-like"/>
    <property type="match status" value="1"/>
</dbReference>
<dbReference type="Gramene" id="QL08p051313:mrna">
    <property type="protein sequence ID" value="QL08p051313:mrna"/>
    <property type="gene ID" value="QL08p051313"/>
</dbReference>
<organism evidence="8 9">
    <name type="scientific">Quercus lobata</name>
    <name type="common">Valley oak</name>
    <dbReference type="NCBI Taxonomy" id="97700"/>
    <lineage>
        <taxon>Eukaryota</taxon>
        <taxon>Viridiplantae</taxon>
        <taxon>Streptophyta</taxon>
        <taxon>Embryophyta</taxon>
        <taxon>Tracheophyta</taxon>
        <taxon>Spermatophyta</taxon>
        <taxon>Magnoliopsida</taxon>
        <taxon>eudicotyledons</taxon>
        <taxon>Gunneridae</taxon>
        <taxon>Pentapetalae</taxon>
        <taxon>rosids</taxon>
        <taxon>fabids</taxon>
        <taxon>Fagales</taxon>
        <taxon>Fagaceae</taxon>
        <taxon>Quercus</taxon>
    </lineage>
</organism>
<dbReference type="PANTHER" id="PTHR10996:SF179">
    <property type="entry name" value="D-ISOMER SPECIFIC 2-HYDROXYACID DEHYDROGENASE FAMILY PROTEIN-RELATED"/>
    <property type="match status" value="1"/>
</dbReference>
<evidence type="ECO:0000256" key="1">
    <source>
        <dbReference type="ARBA" id="ARBA00022857"/>
    </source>
</evidence>
<evidence type="ECO:0000256" key="5">
    <source>
        <dbReference type="RuleBase" id="RU003719"/>
    </source>
</evidence>
<dbReference type="InterPro" id="IPR006139">
    <property type="entry name" value="D-isomer_2_OHA_DH_cat_dom"/>
</dbReference>
<evidence type="ECO:0000256" key="4">
    <source>
        <dbReference type="ARBA" id="ARBA00066661"/>
    </source>
</evidence>
<dbReference type="SUPFAM" id="SSF51735">
    <property type="entry name" value="NAD(P)-binding Rossmann-fold domains"/>
    <property type="match status" value="1"/>
</dbReference>
<dbReference type="EC" id="1.1.1.79" evidence="4"/>
<dbReference type="OMA" id="QITPHNA"/>
<reference evidence="8" key="2">
    <citation type="submission" date="2021-01" db="UniProtKB">
        <authorList>
            <consortium name="EnsemblPlants"/>
        </authorList>
    </citation>
    <scope>IDENTIFICATION</scope>
</reference>
<feature type="domain" description="D-isomer specific 2-hydroxyacid dehydrogenase catalytic" evidence="6">
    <location>
        <begin position="61"/>
        <end position="335"/>
    </location>
</feature>
<dbReference type="GO" id="GO:0009853">
    <property type="term" value="P:photorespiration"/>
    <property type="evidence" value="ECO:0007669"/>
    <property type="project" value="UniProtKB-ARBA"/>
</dbReference>
<evidence type="ECO:0000259" key="6">
    <source>
        <dbReference type="Pfam" id="PF00389"/>
    </source>
</evidence>
<comment type="similarity">
    <text evidence="5">Belongs to the D-isomer specific 2-hydroxyacid dehydrogenase family.</text>
</comment>
<evidence type="ECO:0000256" key="2">
    <source>
        <dbReference type="ARBA" id="ARBA00023002"/>
    </source>
</evidence>
<dbReference type="GO" id="GO:0030267">
    <property type="term" value="F:glyoxylate reductase (NADPH) activity"/>
    <property type="evidence" value="ECO:0007669"/>
    <property type="project" value="UniProtKB-EC"/>
</dbReference>
<keyword evidence="1" id="KW-0521">NADP</keyword>
<dbReference type="Pfam" id="PF02826">
    <property type="entry name" value="2-Hacid_dh_C"/>
    <property type="match status" value="1"/>
</dbReference>
<dbReference type="FunFam" id="3.40.50.720:FF:000213">
    <property type="entry name" value="Putative 2-hydroxyacid dehydrogenase"/>
    <property type="match status" value="1"/>
</dbReference>
<keyword evidence="9" id="KW-1185">Reference proteome</keyword>
<dbReference type="GO" id="GO:0016618">
    <property type="term" value="F:hydroxypyruvate reductase [NAD(P)H] activity"/>
    <property type="evidence" value="ECO:0007669"/>
    <property type="project" value="TreeGrafter"/>
</dbReference>
<dbReference type="InterPro" id="IPR036291">
    <property type="entry name" value="NAD(P)-bd_dom_sf"/>
</dbReference>
<sequence>MAHNDGDDVHAHAHLHHQPQDLPQVLVIRPPLSFSNFQSQYSHKFQFLKAWESPLPLDQFLTTHANSVQAMLSTVSYPVTACVHCLLPSLRLIVTPSAGLNHIDLDECRSRGIRVANAGNLNSEDVADVAVGLLIDLLRKISAADRYVRQGLWASTGDYPLGSKLGGKRVGIVGLGSIGLEVAKRLEAFGCIILYNSRKEKPFVSYPFYSNVVELAANSDALVICCELNDQTRHMINKEVMLALGKKGVLINVGRGVILDEKVMVWCLVQGEIGGAGLDVFENEPDVPKELFALDNVVLSPHQASLTSESSKALCELLVANLEASFSNKPLISPVMND</sequence>
<feature type="domain" description="D-isomer specific 2-hydroxyacid dehydrogenase NAD-binding" evidence="7">
    <location>
        <begin position="131"/>
        <end position="304"/>
    </location>
</feature>
<name>A0A7N2MED0_QUELO</name>
<evidence type="ECO:0000259" key="7">
    <source>
        <dbReference type="Pfam" id="PF02826"/>
    </source>
</evidence>
<accession>A0A7N2MED0</accession>
<dbReference type="EnsemblPlants" id="QL08p051313:mrna">
    <property type="protein sequence ID" value="QL08p051313:mrna"/>
    <property type="gene ID" value="QL08p051313"/>
</dbReference>
<dbReference type="CDD" id="cd12156">
    <property type="entry name" value="HPPR"/>
    <property type="match status" value="1"/>
</dbReference>
<reference evidence="8 9" key="1">
    <citation type="journal article" date="2016" name="G3 (Bethesda)">
        <title>First Draft Assembly and Annotation of the Genome of a California Endemic Oak Quercus lobata Nee (Fagaceae).</title>
        <authorList>
            <person name="Sork V.L."/>
            <person name="Fitz-Gibbon S.T."/>
            <person name="Puiu D."/>
            <person name="Crepeau M."/>
            <person name="Gugger P.F."/>
            <person name="Sherman R."/>
            <person name="Stevens K."/>
            <person name="Langley C.H."/>
            <person name="Pellegrini M."/>
            <person name="Salzberg S.L."/>
        </authorList>
    </citation>
    <scope>NUCLEOTIDE SEQUENCE [LARGE SCALE GENOMIC DNA]</scope>
    <source>
        <strain evidence="8 9">cv. SW786</strain>
    </source>
</reference>
<proteinExistence type="inferred from homology"/>
<evidence type="ECO:0000313" key="9">
    <source>
        <dbReference type="Proteomes" id="UP000594261"/>
    </source>
</evidence>
<dbReference type="RefSeq" id="XP_030928560.1">
    <property type="nucleotide sequence ID" value="XM_031072700.1"/>
</dbReference>